<accession>A0A1Q3CLK1</accession>
<gene>
    <name evidence="2" type="ORF">CFOL_v3_24432</name>
</gene>
<dbReference type="InterPro" id="IPR036397">
    <property type="entry name" value="RNaseH_sf"/>
</dbReference>
<dbReference type="GO" id="GO:0004523">
    <property type="term" value="F:RNA-DNA hybrid ribonuclease activity"/>
    <property type="evidence" value="ECO:0007669"/>
    <property type="project" value="InterPro"/>
</dbReference>
<dbReference type="Proteomes" id="UP000187406">
    <property type="component" value="Unassembled WGS sequence"/>
</dbReference>
<dbReference type="EMBL" id="BDDD01002299">
    <property type="protein sequence ID" value="GAV80973.1"/>
    <property type="molecule type" value="Genomic_DNA"/>
</dbReference>
<evidence type="ECO:0000313" key="2">
    <source>
        <dbReference type="EMBL" id="GAV80973.1"/>
    </source>
</evidence>
<dbReference type="GO" id="GO:0003676">
    <property type="term" value="F:nucleic acid binding"/>
    <property type="evidence" value="ECO:0007669"/>
    <property type="project" value="InterPro"/>
</dbReference>
<proteinExistence type="predicted"/>
<keyword evidence="3" id="KW-1185">Reference proteome</keyword>
<dbReference type="Pfam" id="PF13456">
    <property type="entry name" value="RVT_3"/>
    <property type="match status" value="1"/>
</dbReference>
<dbReference type="PANTHER" id="PTHR48475">
    <property type="entry name" value="RIBONUCLEASE H"/>
    <property type="match status" value="1"/>
</dbReference>
<dbReference type="PANTHER" id="PTHR48475:SF2">
    <property type="entry name" value="RIBONUCLEASE H"/>
    <property type="match status" value="1"/>
</dbReference>
<evidence type="ECO:0000259" key="1">
    <source>
        <dbReference type="Pfam" id="PF13456"/>
    </source>
</evidence>
<dbReference type="AlphaFoldDB" id="A0A1Q3CLK1"/>
<reference evidence="3" key="1">
    <citation type="submission" date="2016-04" db="EMBL/GenBank/DDBJ databases">
        <title>Cephalotus genome sequencing.</title>
        <authorList>
            <person name="Fukushima K."/>
            <person name="Hasebe M."/>
            <person name="Fang X."/>
        </authorList>
    </citation>
    <scope>NUCLEOTIDE SEQUENCE [LARGE SCALE GENOMIC DNA]</scope>
    <source>
        <strain evidence="3">cv. St1</strain>
    </source>
</reference>
<organism evidence="2 3">
    <name type="scientific">Cephalotus follicularis</name>
    <name type="common">Albany pitcher plant</name>
    <dbReference type="NCBI Taxonomy" id="3775"/>
    <lineage>
        <taxon>Eukaryota</taxon>
        <taxon>Viridiplantae</taxon>
        <taxon>Streptophyta</taxon>
        <taxon>Embryophyta</taxon>
        <taxon>Tracheophyta</taxon>
        <taxon>Spermatophyta</taxon>
        <taxon>Magnoliopsida</taxon>
        <taxon>eudicotyledons</taxon>
        <taxon>Gunneridae</taxon>
        <taxon>Pentapetalae</taxon>
        <taxon>rosids</taxon>
        <taxon>fabids</taxon>
        <taxon>Oxalidales</taxon>
        <taxon>Cephalotaceae</taxon>
        <taxon>Cephalotus</taxon>
    </lineage>
</organism>
<dbReference type="Gene3D" id="3.30.420.10">
    <property type="entry name" value="Ribonuclease H-like superfamily/Ribonuclease H"/>
    <property type="match status" value="1"/>
</dbReference>
<dbReference type="OrthoDB" id="1679820at2759"/>
<sequence length="102" mass="11498">MKHLEVQKLEASSDSQLVVGLVSGEYEAREDTMAKYFAHVHSLKSAFQVFRVLKFSRAENARADRLSKLATAGELEKNQVVLVDYLDRPTISKADVMDIDIQ</sequence>
<name>A0A1Q3CLK1_CEPFO</name>
<dbReference type="InterPro" id="IPR012337">
    <property type="entry name" value="RNaseH-like_sf"/>
</dbReference>
<evidence type="ECO:0000313" key="3">
    <source>
        <dbReference type="Proteomes" id="UP000187406"/>
    </source>
</evidence>
<dbReference type="InParanoid" id="A0A1Q3CLK1"/>
<dbReference type="InterPro" id="IPR002156">
    <property type="entry name" value="RNaseH_domain"/>
</dbReference>
<comment type="caution">
    <text evidence="2">The sequence shown here is derived from an EMBL/GenBank/DDBJ whole genome shotgun (WGS) entry which is preliminary data.</text>
</comment>
<protein>
    <submittedName>
        <fullName evidence="2">RVT_3 domain-containing protein</fullName>
    </submittedName>
</protein>
<feature type="domain" description="RNase H type-1" evidence="1">
    <location>
        <begin position="4"/>
        <end position="69"/>
    </location>
</feature>
<dbReference type="SUPFAM" id="SSF53098">
    <property type="entry name" value="Ribonuclease H-like"/>
    <property type="match status" value="1"/>
</dbReference>